<evidence type="ECO:0000256" key="1">
    <source>
        <dbReference type="SAM" id="MobiDB-lite"/>
    </source>
</evidence>
<dbReference type="Proteomes" id="UP000265581">
    <property type="component" value="Unassembled WGS sequence"/>
</dbReference>
<proteinExistence type="predicted"/>
<keyword evidence="3" id="KW-1185">Reference proteome</keyword>
<evidence type="ECO:0000313" key="3">
    <source>
        <dbReference type="Proteomes" id="UP000265581"/>
    </source>
</evidence>
<dbReference type="AlphaFoldDB" id="A0A371PFB2"/>
<reference evidence="2 3" key="1">
    <citation type="submission" date="2018-08" db="EMBL/GenBank/DDBJ databases">
        <title>Aeromicrobium sp. M2KJ-4, whole genome shotgun sequence.</title>
        <authorList>
            <person name="Tuo L."/>
        </authorList>
    </citation>
    <scope>NUCLEOTIDE SEQUENCE [LARGE SCALE GENOMIC DNA]</scope>
    <source>
        <strain evidence="2 3">M2KJ-4</strain>
    </source>
</reference>
<name>A0A371PFB2_9ACTN</name>
<gene>
    <name evidence="2" type="ORF">DX116_08975</name>
</gene>
<organism evidence="2 3">
    <name type="scientific">Aeromicrobium endophyticum</name>
    <dbReference type="NCBI Taxonomy" id="2292704"/>
    <lineage>
        <taxon>Bacteria</taxon>
        <taxon>Bacillati</taxon>
        <taxon>Actinomycetota</taxon>
        <taxon>Actinomycetes</taxon>
        <taxon>Propionibacteriales</taxon>
        <taxon>Nocardioidaceae</taxon>
        <taxon>Aeromicrobium</taxon>
    </lineage>
</organism>
<sequence>MDAPSVTAPGDGPADTTDASEIASSAAPDKGAAAKGGNLTVNAVVKVGEAAKVAPAQAGAPRIETYKATKPNGDVVTVTHNLDTGATSVEPVA</sequence>
<feature type="compositionally biased region" description="Low complexity" evidence="1">
    <location>
        <begin position="23"/>
        <end position="36"/>
    </location>
</feature>
<comment type="caution">
    <text evidence="2">The sequence shown here is derived from an EMBL/GenBank/DDBJ whole genome shotgun (WGS) entry which is preliminary data.</text>
</comment>
<accession>A0A371PFB2</accession>
<dbReference type="EMBL" id="QUBR01000001">
    <property type="protein sequence ID" value="REK74100.1"/>
    <property type="molecule type" value="Genomic_DNA"/>
</dbReference>
<dbReference type="OrthoDB" id="5147442at2"/>
<evidence type="ECO:0000313" key="2">
    <source>
        <dbReference type="EMBL" id="REK74100.1"/>
    </source>
</evidence>
<protein>
    <submittedName>
        <fullName evidence="2">Uncharacterized protein</fullName>
    </submittedName>
</protein>
<feature type="region of interest" description="Disordered" evidence="1">
    <location>
        <begin position="1"/>
        <end position="36"/>
    </location>
</feature>